<evidence type="ECO:0000256" key="11">
    <source>
        <dbReference type="ARBA" id="ARBA00023180"/>
    </source>
</evidence>
<name>A0A913ZUJ3_PATMI</name>
<dbReference type="PIRSF" id="PIRSF005557">
    <property type="entry name" value="Sialyl_trans"/>
    <property type="match status" value="1"/>
</dbReference>
<feature type="disulfide bond" evidence="12">
    <location>
        <begin position="161"/>
        <end position="311"/>
    </location>
</feature>
<keyword evidence="7" id="KW-1133">Transmembrane helix</keyword>
<keyword evidence="8" id="KW-0333">Golgi apparatus</keyword>
<dbReference type="RefSeq" id="XP_038055374.1">
    <property type="nucleotide sequence ID" value="XM_038199446.1"/>
</dbReference>
<keyword evidence="14" id="KW-1185">Reference proteome</keyword>
<evidence type="ECO:0000256" key="2">
    <source>
        <dbReference type="ARBA" id="ARBA00006003"/>
    </source>
</evidence>
<protein>
    <submittedName>
        <fullName evidence="13">Uncharacterized protein</fullName>
    </submittedName>
</protein>
<evidence type="ECO:0000313" key="13">
    <source>
        <dbReference type="EnsemblMetazoa" id="XP_038055373.1"/>
    </source>
</evidence>
<dbReference type="InterPro" id="IPR001675">
    <property type="entry name" value="Glyco_trans_29"/>
</dbReference>
<dbReference type="EnsemblMetazoa" id="XM_038199445.1">
    <property type="protein sequence ID" value="XP_038055373.1"/>
    <property type="gene ID" value="LOC119727537"/>
</dbReference>
<keyword evidence="5" id="KW-0812">Transmembrane</keyword>
<accession>A0A913ZUJ3</accession>
<evidence type="ECO:0000256" key="8">
    <source>
        <dbReference type="ARBA" id="ARBA00023034"/>
    </source>
</evidence>
<comment type="similarity">
    <text evidence="2">Belongs to the glycosyltransferase 29 family.</text>
</comment>
<dbReference type="PANTHER" id="PTHR11987">
    <property type="entry name" value="ALPHA-2,8-SIALYLTRANSFERASE"/>
    <property type="match status" value="1"/>
</dbReference>
<keyword evidence="11" id="KW-0325">Glycoprotein</keyword>
<evidence type="ECO:0000256" key="6">
    <source>
        <dbReference type="ARBA" id="ARBA00022968"/>
    </source>
</evidence>
<dbReference type="InterPro" id="IPR050943">
    <property type="entry name" value="Glycosyltr_29_Sialyltrsf"/>
</dbReference>
<evidence type="ECO:0000313" key="14">
    <source>
        <dbReference type="Proteomes" id="UP000887568"/>
    </source>
</evidence>
<evidence type="ECO:0000256" key="1">
    <source>
        <dbReference type="ARBA" id="ARBA00004323"/>
    </source>
</evidence>
<dbReference type="CDD" id="cd23963">
    <property type="entry name" value="GT29_ST8SIA"/>
    <property type="match status" value="1"/>
</dbReference>
<dbReference type="RefSeq" id="XP_038055373.1">
    <property type="nucleotide sequence ID" value="XM_038199445.1"/>
</dbReference>
<keyword evidence="6" id="KW-0735">Signal-anchor</keyword>
<evidence type="ECO:0000256" key="10">
    <source>
        <dbReference type="ARBA" id="ARBA00023157"/>
    </source>
</evidence>
<keyword evidence="10" id="KW-1015">Disulfide bond</keyword>
<dbReference type="Pfam" id="PF00777">
    <property type="entry name" value="Glyco_transf_29"/>
    <property type="match status" value="1"/>
</dbReference>
<dbReference type="OrthoDB" id="10264956at2759"/>
<keyword evidence="3" id="KW-0328">Glycosyltransferase</keyword>
<dbReference type="InterPro" id="IPR038578">
    <property type="entry name" value="GT29-like_sf"/>
</dbReference>
<evidence type="ECO:0000256" key="12">
    <source>
        <dbReference type="PIRSR" id="PIRSR005557-2"/>
    </source>
</evidence>
<evidence type="ECO:0000256" key="7">
    <source>
        <dbReference type="ARBA" id="ARBA00022989"/>
    </source>
</evidence>
<evidence type="ECO:0000256" key="4">
    <source>
        <dbReference type="ARBA" id="ARBA00022679"/>
    </source>
</evidence>
<dbReference type="GO" id="GO:0006491">
    <property type="term" value="P:N-glycan processing"/>
    <property type="evidence" value="ECO:0007669"/>
    <property type="project" value="TreeGrafter"/>
</dbReference>
<dbReference type="GO" id="GO:0000139">
    <property type="term" value="C:Golgi membrane"/>
    <property type="evidence" value="ECO:0007669"/>
    <property type="project" value="UniProtKB-SubCell"/>
</dbReference>
<dbReference type="GO" id="GO:0009311">
    <property type="term" value="P:oligosaccharide metabolic process"/>
    <property type="evidence" value="ECO:0007669"/>
    <property type="project" value="TreeGrafter"/>
</dbReference>
<organism evidence="13 14">
    <name type="scientific">Patiria miniata</name>
    <name type="common">Bat star</name>
    <name type="synonym">Asterina miniata</name>
    <dbReference type="NCBI Taxonomy" id="46514"/>
    <lineage>
        <taxon>Eukaryota</taxon>
        <taxon>Metazoa</taxon>
        <taxon>Echinodermata</taxon>
        <taxon>Eleutherozoa</taxon>
        <taxon>Asterozoa</taxon>
        <taxon>Asteroidea</taxon>
        <taxon>Valvatacea</taxon>
        <taxon>Valvatida</taxon>
        <taxon>Asterinidae</taxon>
        <taxon>Patiria</taxon>
    </lineage>
</organism>
<dbReference type="InterPro" id="IPR012163">
    <property type="entry name" value="Sialyl_trans"/>
</dbReference>
<evidence type="ECO:0000256" key="9">
    <source>
        <dbReference type="ARBA" id="ARBA00023136"/>
    </source>
</evidence>
<sequence>MRQFVKLRMLTTAILIMVIWMVVLRGGPSVYNAISSALSPTSEDWTASFRSAALFGRAKFVHTFTSVQDEVLFIYQKYMLSDWGHQPDLVEAHREEVLRSSDFTTIDDFTLHQKNTNSATRLPFYSPFLDESLRTYHPQPELLNYLPKKPFHHKDTLFKTCSVVGNGGLLLDSGCGKEIDKSDYILRCNMVPVKKFAFDAGVKTNFTTMNPSIIATRYNTFATDDDVLAFLKDLEEFNGQLFLPCMFDPKILKLCTSKILPALNQGLRGDSLKYTVGNPNHLLGIMKTWNPAGIHFMSSGFYLAQTALTMCKEVRLFGFWPFPKTVYPIPRTLKNHFFDDRKQTNAHKFSNEFQILWQLHKEGILKLHTRDCERD</sequence>
<dbReference type="AlphaFoldDB" id="A0A913ZUJ3"/>
<evidence type="ECO:0000256" key="5">
    <source>
        <dbReference type="ARBA" id="ARBA00022692"/>
    </source>
</evidence>
<dbReference type="Gene3D" id="3.90.1480.20">
    <property type="entry name" value="Glycosyl transferase family 29"/>
    <property type="match status" value="1"/>
</dbReference>
<proteinExistence type="inferred from homology"/>
<dbReference type="GeneID" id="119727537"/>
<evidence type="ECO:0000256" key="3">
    <source>
        <dbReference type="ARBA" id="ARBA00022676"/>
    </source>
</evidence>
<dbReference type="GO" id="GO:0003828">
    <property type="term" value="F:alpha-N-acetylneuraminate alpha-2,8-sialyltransferase activity"/>
    <property type="evidence" value="ECO:0007669"/>
    <property type="project" value="TreeGrafter"/>
</dbReference>
<comment type="subcellular location">
    <subcellularLocation>
        <location evidence="1">Golgi apparatus membrane</location>
        <topology evidence="1">Single-pass type II membrane protein</topology>
    </subcellularLocation>
</comment>
<keyword evidence="9" id="KW-0472">Membrane</keyword>
<dbReference type="EnsemblMetazoa" id="XM_038199446.1">
    <property type="protein sequence ID" value="XP_038055374.1"/>
    <property type="gene ID" value="LOC119727537"/>
</dbReference>
<dbReference type="Proteomes" id="UP000887568">
    <property type="component" value="Unplaced"/>
</dbReference>
<dbReference type="PANTHER" id="PTHR11987:SF54">
    <property type="entry name" value="ST8 ALPHA-N-ACETYL-NEURAMINIDE ALPHA-2,8-SIALYLTRANSFERASE 6"/>
    <property type="match status" value="1"/>
</dbReference>
<keyword evidence="4" id="KW-0808">Transferase</keyword>
<reference evidence="13" key="1">
    <citation type="submission" date="2022-11" db="UniProtKB">
        <authorList>
            <consortium name="EnsemblMetazoa"/>
        </authorList>
    </citation>
    <scope>IDENTIFICATION</scope>
</reference>